<dbReference type="EMBL" id="BOML01000038">
    <property type="protein sequence ID" value="GIE03518.1"/>
    <property type="molecule type" value="Genomic_DNA"/>
</dbReference>
<evidence type="ECO:0000313" key="3">
    <source>
        <dbReference type="EMBL" id="GIE03518.1"/>
    </source>
</evidence>
<keyword evidence="2" id="KW-0812">Transmembrane</keyword>
<protein>
    <submittedName>
        <fullName evidence="3">Uncharacterized protein</fullName>
    </submittedName>
</protein>
<name>A0ABQ3Z122_9ACTN</name>
<sequence length="209" mass="21125">MPTTAMPTTAMPNAAEPTTAMPTAAEPTTAMPTSAPAPAASPAAYGLPSYTVPPAAGARQAAMPPPPANPYGVAGPAVNTQPFGVSPTPTAQVSPPPAYPAGFDPNATSAVPQQRGQFSGPGGTVYGNSGYEMIDTTMPVSMSAVENSGSLTGHILAQGWRDEIHDRRRGNLKVVIAMLVVLGLLVTVSLVFLFTAGSAFSDMLGGLFG</sequence>
<proteinExistence type="predicted"/>
<evidence type="ECO:0000256" key="1">
    <source>
        <dbReference type="SAM" id="MobiDB-lite"/>
    </source>
</evidence>
<keyword evidence="2" id="KW-1133">Transmembrane helix</keyword>
<evidence type="ECO:0000256" key="2">
    <source>
        <dbReference type="SAM" id="Phobius"/>
    </source>
</evidence>
<organism evidence="3 4">
    <name type="scientific">Paractinoplanes durhamensis</name>
    <dbReference type="NCBI Taxonomy" id="113563"/>
    <lineage>
        <taxon>Bacteria</taxon>
        <taxon>Bacillati</taxon>
        <taxon>Actinomycetota</taxon>
        <taxon>Actinomycetes</taxon>
        <taxon>Micromonosporales</taxon>
        <taxon>Micromonosporaceae</taxon>
        <taxon>Paractinoplanes</taxon>
    </lineage>
</organism>
<feature type="transmembrane region" description="Helical" evidence="2">
    <location>
        <begin position="174"/>
        <end position="200"/>
    </location>
</feature>
<reference evidence="3 4" key="1">
    <citation type="submission" date="2021-01" db="EMBL/GenBank/DDBJ databases">
        <title>Whole genome shotgun sequence of Actinoplanes durhamensis NBRC 14914.</title>
        <authorList>
            <person name="Komaki H."/>
            <person name="Tamura T."/>
        </authorList>
    </citation>
    <scope>NUCLEOTIDE SEQUENCE [LARGE SCALE GENOMIC DNA]</scope>
    <source>
        <strain evidence="3 4">NBRC 14914</strain>
    </source>
</reference>
<dbReference type="Proteomes" id="UP000637628">
    <property type="component" value="Unassembled WGS sequence"/>
</dbReference>
<evidence type="ECO:0000313" key="4">
    <source>
        <dbReference type="Proteomes" id="UP000637628"/>
    </source>
</evidence>
<feature type="region of interest" description="Disordered" evidence="1">
    <location>
        <begin position="1"/>
        <end position="37"/>
    </location>
</feature>
<comment type="caution">
    <text evidence="3">The sequence shown here is derived from an EMBL/GenBank/DDBJ whole genome shotgun (WGS) entry which is preliminary data.</text>
</comment>
<accession>A0ABQ3Z122</accession>
<keyword evidence="2" id="KW-0472">Membrane</keyword>
<keyword evidence="4" id="KW-1185">Reference proteome</keyword>
<gene>
    <name evidence="3" type="ORF">Adu01nite_48680</name>
</gene>